<dbReference type="AlphaFoldDB" id="A0A1G1TIV8"/>
<dbReference type="EMBL" id="MDZA01000111">
    <property type="protein sequence ID" value="OGX90812.1"/>
    <property type="molecule type" value="Genomic_DNA"/>
</dbReference>
<keyword evidence="2" id="KW-1185">Reference proteome</keyword>
<accession>A0A1G1TIV8</accession>
<sequence length="63" mass="7350">MVQNYANFMPSDYPTALIFYFVTNEIFTGSLNRANQLIPTGFTPRFKAQSFLGYRDWLRHQGP</sequence>
<organism evidence="1 2">
    <name type="scientific">Hymenobacter coccineus</name>
    <dbReference type="NCBI Taxonomy" id="1908235"/>
    <lineage>
        <taxon>Bacteria</taxon>
        <taxon>Pseudomonadati</taxon>
        <taxon>Bacteroidota</taxon>
        <taxon>Cytophagia</taxon>
        <taxon>Cytophagales</taxon>
        <taxon>Hymenobacteraceae</taxon>
        <taxon>Hymenobacter</taxon>
    </lineage>
</organism>
<gene>
    <name evidence="1" type="ORF">BEN49_00520</name>
</gene>
<reference evidence="1 2" key="1">
    <citation type="submission" date="2016-08" db="EMBL/GenBank/DDBJ databases">
        <title>Hymenobacter coccineus sp. nov., Hymenobacter lapidarius sp. nov. and Hymenobacter glacialis sp. nov., isolated from Antarctic soil.</title>
        <authorList>
            <person name="Sedlacek I."/>
            <person name="Kralova S."/>
            <person name="Kyrova K."/>
            <person name="Maslanova I."/>
            <person name="Stankova E."/>
            <person name="Vrbovska V."/>
            <person name="Nemec M."/>
            <person name="Bartak M."/>
            <person name="Svec P."/>
            <person name="Busse H.-J."/>
            <person name="Pantucek R."/>
        </authorList>
    </citation>
    <scope>NUCLEOTIDE SEQUENCE [LARGE SCALE GENOMIC DNA]</scope>
    <source>
        <strain evidence="1 2">CCM 8649</strain>
    </source>
</reference>
<comment type="caution">
    <text evidence="1">The sequence shown here is derived from an EMBL/GenBank/DDBJ whole genome shotgun (WGS) entry which is preliminary data.</text>
</comment>
<evidence type="ECO:0000313" key="1">
    <source>
        <dbReference type="EMBL" id="OGX90812.1"/>
    </source>
</evidence>
<proteinExistence type="predicted"/>
<dbReference type="Proteomes" id="UP000177506">
    <property type="component" value="Unassembled WGS sequence"/>
</dbReference>
<evidence type="ECO:0000313" key="2">
    <source>
        <dbReference type="Proteomes" id="UP000177506"/>
    </source>
</evidence>
<protein>
    <submittedName>
        <fullName evidence="1">Uncharacterized protein</fullName>
    </submittedName>
</protein>
<name>A0A1G1TIV8_9BACT</name>